<organism evidence="2 3">
    <name type="scientific">Streptomyces cinereospinus</name>
    <dbReference type="NCBI Taxonomy" id="285561"/>
    <lineage>
        <taxon>Bacteria</taxon>
        <taxon>Bacillati</taxon>
        <taxon>Actinomycetota</taxon>
        <taxon>Actinomycetes</taxon>
        <taxon>Kitasatosporales</taxon>
        <taxon>Streptomycetaceae</taxon>
        <taxon>Streptomyces</taxon>
    </lineage>
</organism>
<name>A0ABV5NA13_9ACTN</name>
<comment type="caution">
    <text evidence="2">The sequence shown here is derived from an EMBL/GenBank/DDBJ whole genome shotgun (WGS) entry which is preliminary data.</text>
</comment>
<keyword evidence="3" id="KW-1185">Reference proteome</keyword>
<dbReference type="Proteomes" id="UP001589709">
    <property type="component" value="Unassembled WGS sequence"/>
</dbReference>
<evidence type="ECO:0000313" key="2">
    <source>
        <dbReference type="EMBL" id="MFB9467129.1"/>
    </source>
</evidence>
<accession>A0ABV5NA13</accession>
<keyword evidence="1" id="KW-0812">Transmembrane</keyword>
<feature type="transmembrane region" description="Helical" evidence="1">
    <location>
        <begin position="21"/>
        <end position="45"/>
    </location>
</feature>
<evidence type="ECO:0000313" key="3">
    <source>
        <dbReference type="Proteomes" id="UP001589709"/>
    </source>
</evidence>
<protein>
    <submittedName>
        <fullName evidence="2">Uncharacterized protein</fullName>
    </submittedName>
</protein>
<keyword evidence="1" id="KW-1133">Transmembrane helix</keyword>
<proteinExistence type="predicted"/>
<reference evidence="2 3" key="1">
    <citation type="submission" date="2024-09" db="EMBL/GenBank/DDBJ databases">
        <authorList>
            <person name="Sun Q."/>
            <person name="Mori K."/>
        </authorList>
    </citation>
    <scope>NUCLEOTIDE SEQUENCE [LARGE SCALE GENOMIC DNA]</scope>
    <source>
        <strain evidence="2 3">JCM 6917</strain>
    </source>
</reference>
<gene>
    <name evidence="2" type="ORF">ACFF45_31690</name>
</gene>
<dbReference type="EMBL" id="JBHMCY010000092">
    <property type="protein sequence ID" value="MFB9467129.1"/>
    <property type="molecule type" value="Genomic_DNA"/>
</dbReference>
<keyword evidence="1" id="KW-0472">Membrane</keyword>
<sequence length="55" mass="6048">MTSIVFGSLAVIDLPARQGDFVARLMVMTVLFSIVLHGLSAEPIARSYARSRARR</sequence>
<dbReference type="RefSeq" id="WP_381350271.1">
    <property type="nucleotide sequence ID" value="NZ_JBHMCY010000092.1"/>
</dbReference>
<evidence type="ECO:0000256" key="1">
    <source>
        <dbReference type="SAM" id="Phobius"/>
    </source>
</evidence>